<feature type="signal peptide" evidence="1">
    <location>
        <begin position="1"/>
        <end position="18"/>
    </location>
</feature>
<proteinExistence type="predicted"/>
<gene>
    <name evidence="2" type="ORF">F5890DRAFT_587751</name>
</gene>
<dbReference type="Proteomes" id="UP001163850">
    <property type="component" value="Unassembled WGS sequence"/>
</dbReference>
<accession>A0AA38PST6</accession>
<evidence type="ECO:0000313" key="3">
    <source>
        <dbReference type="Proteomes" id="UP001163850"/>
    </source>
</evidence>
<dbReference type="EMBL" id="MU802132">
    <property type="protein sequence ID" value="KAJ3981135.1"/>
    <property type="molecule type" value="Genomic_DNA"/>
</dbReference>
<evidence type="ECO:0000256" key="1">
    <source>
        <dbReference type="SAM" id="SignalP"/>
    </source>
</evidence>
<name>A0AA38PST6_9AGAR</name>
<organism evidence="2 3">
    <name type="scientific">Lentinula detonsa</name>
    <dbReference type="NCBI Taxonomy" id="2804962"/>
    <lineage>
        <taxon>Eukaryota</taxon>
        <taxon>Fungi</taxon>
        <taxon>Dikarya</taxon>
        <taxon>Basidiomycota</taxon>
        <taxon>Agaricomycotina</taxon>
        <taxon>Agaricomycetes</taxon>
        <taxon>Agaricomycetidae</taxon>
        <taxon>Agaricales</taxon>
        <taxon>Marasmiineae</taxon>
        <taxon>Omphalotaceae</taxon>
        <taxon>Lentinula</taxon>
    </lineage>
</organism>
<dbReference type="AlphaFoldDB" id="A0AA38PST6"/>
<comment type="caution">
    <text evidence="2">The sequence shown here is derived from an EMBL/GenBank/DDBJ whole genome shotgun (WGS) entry which is preliminary data.</text>
</comment>
<evidence type="ECO:0000313" key="2">
    <source>
        <dbReference type="EMBL" id="KAJ3981135.1"/>
    </source>
</evidence>
<reference evidence="2" key="1">
    <citation type="submission" date="2022-08" db="EMBL/GenBank/DDBJ databases">
        <authorList>
            <consortium name="DOE Joint Genome Institute"/>
            <person name="Min B."/>
            <person name="Riley R."/>
            <person name="Sierra-Patev S."/>
            <person name="Naranjo-Ortiz M."/>
            <person name="Looney B."/>
            <person name="Konkel Z."/>
            <person name="Slot J.C."/>
            <person name="Sakamoto Y."/>
            <person name="Steenwyk J.L."/>
            <person name="Rokas A."/>
            <person name="Carro J."/>
            <person name="Camarero S."/>
            <person name="Ferreira P."/>
            <person name="Molpeceres G."/>
            <person name="Ruiz-Duenas F.J."/>
            <person name="Serrano A."/>
            <person name="Henrissat B."/>
            <person name="Drula E."/>
            <person name="Hughes K.W."/>
            <person name="Mata J.L."/>
            <person name="Ishikawa N.K."/>
            <person name="Vargas-Isla R."/>
            <person name="Ushijima S."/>
            <person name="Smith C.A."/>
            <person name="Ahrendt S."/>
            <person name="Andreopoulos W."/>
            <person name="He G."/>
            <person name="Labutti K."/>
            <person name="Lipzen A."/>
            <person name="Ng V."/>
            <person name="Sandor L."/>
            <person name="Barry K."/>
            <person name="Martinez A.T."/>
            <person name="Xiao Y."/>
            <person name="Gibbons J.G."/>
            <person name="Terashima K."/>
            <person name="Hibbett D.S."/>
            <person name="Grigoriev I.V."/>
        </authorList>
    </citation>
    <scope>NUCLEOTIDE SEQUENCE</scope>
    <source>
        <strain evidence="2">TFB7829</strain>
    </source>
</reference>
<keyword evidence="1" id="KW-0732">Signal</keyword>
<protein>
    <submittedName>
        <fullName evidence="2">Uncharacterized protein</fullName>
    </submittedName>
</protein>
<sequence>MIAAAGYLAIGLLSAAVAIPLSGNIPGDLPTDVHSLSSNQTQGLSRRAGWNLFGASQASQAPKPEGTSNTRTSTPWKFEFIKGEKGGALNPAPERGLANPSAINIVGELLREFSLQKHGTLPRIEAKNHFPYYNINRVYFKVTAGPPECETHCYGYVESSDHENPMGHITQGDLRLEPKTYPIWTYIPEQPEPSTQWKIHIDTQGKEMWHPIPGQDYMKYVISVFLREFWLKQPGNLDVSKNHVGMPALVFERDLSQFPHTQTTLFKVSGPPECKPTCFGELDTTDAANPSGKTWGILKLPSKVVYDNSDQVQKPTRTTQNAVHPSPLSGFGQKPLASSFDRLIATDCLNTFFKLDSVRLALGAVPGSSFDIARIYTWPMAEETSPKRFLIHFVLRSDHCGGECTGVVSMSGIAGNICNVHGQIIYKTDGDKGAHIPVPPDCRVHYSP</sequence>
<feature type="chain" id="PRO_5041208114" evidence="1">
    <location>
        <begin position="19"/>
        <end position="448"/>
    </location>
</feature>